<accession>A0ABW2BWV7</accession>
<dbReference type="EMBL" id="JBHSXX010000001">
    <property type="protein sequence ID" value="MFC6867038.1"/>
    <property type="molecule type" value="Genomic_DNA"/>
</dbReference>
<feature type="domain" description="Acetyl-CoA hydrolase/transferase C-terminal" evidence="4">
    <location>
        <begin position="257"/>
        <end position="403"/>
    </location>
</feature>
<evidence type="ECO:0000256" key="1">
    <source>
        <dbReference type="ARBA" id="ARBA00009632"/>
    </source>
</evidence>
<organism evidence="5 6">
    <name type="scientific">Haloechinothrix salitolerans</name>
    <dbReference type="NCBI Taxonomy" id="926830"/>
    <lineage>
        <taxon>Bacteria</taxon>
        <taxon>Bacillati</taxon>
        <taxon>Actinomycetota</taxon>
        <taxon>Actinomycetes</taxon>
        <taxon>Pseudonocardiales</taxon>
        <taxon>Pseudonocardiaceae</taxon>
        <taxon>Haloechinothrix</taxon>
    </lineage>
</organism>
<dbReference type="Gene3D" id="3.30.750.70">
    <property type="entry name" value="4-hydroxybutyrate coenzyme like domains"/>
    <property type="match status" value="1"/>
</dbReference>
<keyword evidence="5" id="KW-0378">Hydrolase</keyword>
<comment type="caution">
    <text evidence="5">The sequence shown here is derived from an EMBL/GenBank/DDBJ whole genome shotgun (WGS) entry which is preliminary data.</text>
</comment>
<dbReference type="Pfam" id="PF13336">
    <property type="entry name" value="AcetylCoA_hyd_C"/>
    <property type="match status" value="1"/>
</dbReference>
<dbReference type="Pfam" id="PF02550">
    <property type="entry name" value="AcetylCoA_hydro"/>
    <property type="match status" value="1"/>
</dbReference>
<evidence type="ECO:0000259" key="3">
    <source>
        <dbReference type="Pfam" id="PF02550"/>
    </source>
</evidence>
<dbReference type="GO" id="GO:0016787">
    <property type="term" value="F:hydrolase activity"/>
    <property type="evidence" value="ECO:0007669"/>
    <property type="project" value="UniProtKB-KW"/>
</dbReference>
<dbReference type="Proteomes" id="UP001596337">
    <property type="component" value="Unassembled WGS sequence"/>
</dbReference>
<dbReference type="PANTHER" id="PTHR21432:SF20">
    <property type="entry name" value="ACETYL-COA HYDROLASE"/>
    <property type="match status" value="1"/>
</dbReference>
<sequence>MIDLSRFISPGTGVWWGQAGAEPEPLVRALLDQAAELGPIGAFCGLSWNQQMVAQLPSGIRMVSYGALGELRKLARADQLDIVPCHYSALPRLFAEHSLPVDVGLVQVGPPDAAGTCSLGIGVDYVADAIEHTPTLIAEVNQQMPDTLGTPRIPLSRFAAIIETDRPLAQAPERTPDAVDRAIARHVASLIDDGDTLQLGVGSLPSAVFDALSGHADLGIHSGMISDAVARLVDKGVITGKRKEIDPGVIVTGAALGSRELYDRIPTLPIEFRPASYTHAPVTLSALRSLVAINSAIEVDLSGQVGAEVAGGRHVGAVGGQADFSRAATSTGKLSIIALRSTAREASTIVPSLAGGVVSTARSDVDAVVTEHGVAHLRGCDLAERRRRLIAIADPAHRESLERTGGTA</sequence>
<comment type="similarity">
    <text evidence="1">Belongs to the acetyl-CoA hydrolase/transferase family.</text>
</comment>
<dbReference type="InterPro" id="IPR046433">
    <property type="entry name" value="ActCoA_hydro"/>
</dbReference>
<evidence type="ECO:0000256" key="2">
    <source>
        <dbReference type="ARBA" id="ARBA00022679"/>
    </source>
</evidence>
<dbReference type="InterPro" id="IPR037171">
    <property type="entry name" value="NagB/RpiA_transferase-like"/>
</dbReference>
<dbReference type="Gene3D" id="3.40.1080.20">
    <property type="entry name" value="Acetyl-CoA hydrolase/transferase C-terminal domain"/>
    <property type="match status" value="1"/>
</dbReference>
<dbReference type="Gene3D" id="3.40.1080.10">
    <property type="entry name" value="Glutaconate Coenzyme A-transferase"/>
    <property type="match status" value="1"/>
</dbReference>
<feature type="domain" description="Acetyl-CoA hydrolase/transferase N-terminal" evidence="3">
    <location>
        <begin position="63"/>
        <end position="150"/>
    </location>
</feature>
<keyword evidence="2" id="KW-0808">Transferase</keyword>
<proteinExistence type="inferred from homology"/>
<dbReference type="RefSeq" id="WP_345401417.1">
    <property type="nucleotide sequence ID" value="NZ_BAABLA010000105.1"/>
</dbReference>
<name>A0ABW2BWV7_9PSEU</name>
<evidence type="ECO:0000259" key="4">
    <source>
        <dbReference type="Pfam" id="PF13336"/>
    </source>
</evidence>
<evidence type="ECO:0000313" key="6">
    <source>
        <dbReference type="Proteomes" id="UP001596337"/>
    </source>
</evidence>
<dbReference type="InterPro" id="IPR038460">
    <property type="entry name" value="AcetylCoA_hyd_C_sf"/>
</dbReference>
<gene>
    <name evidence="5" type="ORF">ACFQGD_07755</name>
</gene>
<protein>
    <submittedName>
        <fullName evidence="5">Acetyl-CoA hydrolase/transferase family protein</fullName>
    </submittedName>
</protein>
<dbReference type="PANTHER" id="PTHR21432">
    <property type="entry name" value="ACETYL-COA HYDROLASE-RELATED"/>
    <property type="match status" value="1"/>
</dbReference>
<reference evidence="6" key="1">
    <citation type="journal article" date="2019" name="Int. J. Syst. Evol. Microbiol.">
        <title>The Global Catalogue of Microorganisms (GCM) 10K type strain sequencing project: providing services to taxonomists for standard genome sequencing and annotation.</title>
        <authorList>
            <consortium name="The Broad Institute Genomics Platform"/>
            <consortium name="The Broad Institute Genome Sequencing Center for Infectious Disease"/>
            <person name="Wu L."/>
            <person name="Ma J."/>
        </authorList>
    </citation>
    <scope>NUCLEOTIDE SEQUENCE [LARGE SCALE GENOMIC DNA]</scope>
    <source>
        <strain evidence="6">KCTC 32255</strain>
    </source>
</reference>
<dbReference type="SUPFAM" id="SSF100950">
    <property type="entry name" value="NagB/RpiA/CoA transferase-like"/>
    <property type="match status" value="2"/>
</dbReference>
<keyword evidence="6" id="KW-1185">Reference proteome</keyword>
<dbReference type="InterPro" id="IPR003702">
    <property type="entry name" value="ActCoA_hydro_N"/>
</dbReference>
<dbReference type="InterPro" id="IPR026888">
    <property type="entry name" value="AcetylCoA_hyd_C"/>
</dbReference>
<evidence type="ECO:0000313" key="5">
    <source>
        <dbReference type="EMBL" id="MFC6867038.1"/>
    </source>
</evidence>